<proteinExistence type="predicted"/>
<protein>
    <recommendedName>
        <fullName evidence="4">Aminotransferase-like plant mobile domain-containing protein</fullName>
    </recommendedName>
</protein>
<dbReference type="Proteomes" id="UP000233551">
    <property type="component" value="Unassembled WGS sequence"/>
</dbReference>
<comment type="caution">
    <text evidence="2">The sequence shown here is derived from an EMBL/GenBank/DDBJ whole genome shotgun (WGS) entry which is preliminary data.</text>
</comment>
<evidence type="ECO:0000256" key="1">
    <source>
        <dbReference type="SAM" id="MobiDB-lite"/>
    </source>
</evidence>
<organism evidence="2 3">
    <name type="scientific">Punica granatum</name>
    <name type="common">Pomegranate</name>
    <dbReference type="NCBI Taxonomy" id="22663"/>
    <lineage>
        <taxon>Eukaryota</taxon>
        <taxon>Viridiplantae</taxon>
        <taxon>Streptophyta</taxon>
        <taxon>Embryophyta</taxon>
        <taxon>Tracheophyta</taxon>
        <taxon>Spermatophyta</taxon>
        <taxon>Magnoliopsida</taxon>
        <taxon>eudicotyledons</taxon>
        <taxon>Gunneridae</taxon>
        <taxon>Pentapetalae</taxon>
        <taxon>rosids</taxon>
        <taxon>malvids</taxon>
        <taxon>Myrtales</taxon>
        <taxon>Lythraceae</taxon>
        <taxon>Punica</taxon>
    </lineage>
</organism>
<feature type="region of interest" description="Disordered" evidence="1">
    <location>
        <begin position="219"/>
        <end position="238"/>
    </location>
</feature>
<reference evidence="2 3" key="1">
    <citation type="submission" date="2017-11" db="EMBL/GenBank/DDBJ databases">
        <title>De-novo sequencing of pomegranate (Punica granatum L.) genome.</title>
        <authorList>
            <person name="Akparov Z."/>
            <person name="Amiraslanov A."/>
            <person name="Hajiyeva S."/>
            <person name="Abbasov M."/>
            <person name="Kaur K."/>
            <person name="Hamwieh A."/>
            <person name="Solovyev V."/>
            <person name="Salamov A."/>
            <person name="Braich B."/>
            <person name="Kosarev P."/>
            <person name="Mahmoud A."/>
            <person name="Hajiyev E."/>
            <person name="Babayeva S."/>
            <person name="Izzatullayeva V."/>
            <person name="Mammadov A."/>
            <person name="Mammadov A."/>
            <person name="Sharifova S."/>
            <person name="Ojaghi J."/>
            <person name="Eynullazada K."/>
            <person name="Bayramov B."/>
            <person name="Abdulazimova A."/>
            <person name="Shahmuradov I."/>
        </authorList>
    </citation>
    <scope>NUCLEOTIDE SEQUENCE [LARGE SCALE GENOMIC DNA]</scope>
    <source>
        <strain evidence="3">cv. AG2017</strain>
        <tissue evidence="2">Leaf</tissue>
    </source>
</reference>
<keyword evidence="3" id="KW-1185">Reference proteome</keyword>
<name>A0A2I0KXP3_PUNGR</name>
<accession>A0A2I0KXP3</accession>
<evidence type="ECO:0000313" key="2">
    <source>
        <dbReference type="EMBL" id="PKI73248.1"/>
    </source>
</evidence>
<evidence type="ECO:0000313" key="3">
    <source>
        <dbReference type="Proteomes" id="UP000233551"/>
    </source>
</evidence>
<dbReference type="AlphaFoldDB" id="A0A2I0KXP3"/>
<sequence>MDCPAPGLRLESITPPRQEIMRIWRTLLPVDRSFIQGIIGDVIMFAEVPRPTPTTQGIFIPNPFAVIRSQLSTLLGITTQEAHHELHQGWDQDYVREVRRGRMRGSPHLLQVWLIAQILPFCSLHPFSYIADECSLIARLVPVFPPPERSFSEWRHFLRELTPARFLWVARWNLGSPMITGCPGIVGVPLLSHLGSTLIFPGRVIRQLGCLQDIPARQTANPTASNGPTQHPQRLQDSYRSKRFTVSGTLTPYNTSTSPSILPMKSEHFSPRQHMWLSFIHRDRRHRSGPRPSRFREPHLQSPWKLKALPKQPCVQSYTPSGRIQIDFVVSLSTLV</sequence>
<evidence type="ECO:0008006" key="4">
    <source>
        <dbReference type="Google" id="ProtNLM"/>
    </source>
</evidence>
<gene>
    <name evidence="2" type="ORF">CRG98_006383</name>
</gene>
<dbReference type="EMBL" id="PGOL01000281">
    <property type="protein sequence ID" value="PKI73248.1"/>
    <property type="molecule type" value="Genomic_DNA"/>
</dbReference>